<dbReference type="PANTHER" id="PTHR31183">
    <property type="entry name" value="TRICHOPLEIN KERATIN FILAMENT-BINDING PROTEIN FAMILY MEMBER"/>
    <property type="match status" value="1"/>
</dbReference>
<dbReference type="EMBL" id="CAJPEV010000029">
    <property type="protein sequence ID" value="CAG0879087.1"/>
    <property type="molecule type" value="Genomic_DNA"/>
</dbReference>
<evidence type="ECO:0000256" key="1">
    <source>
        <dbReference type="ARBA" id="ARBA00004138"/>
    </source>
</evidence>
<dbReference type="InterPro" id="IPR043596">
    <property type="entry name" value="CFAP53/TCHP"/>
</dbReference>
<evidence type="ECO:0000256" key="3">
    <source>
        <dbReference type="ARBA" id="ARBA00023273"/>
    </source>
</evidence>
<dbReference type="GO" id="GO:0005929">
    <property type="term" value="C:cilium"/>
    <property type="evidence" value="ECO:0007669"/>
    <property type="project" value="UniProtKB-SubCell"/>
</dbReference>
<feature type="region of interest" description="Disordered" evidence="4">
    <location>
        <begin position="378"/>
        <end position="410"/>
    </location>
</feature>
<dbReference type="PANTHER" id="PTHR31183:SF1">
    <property type="entry name" value="CILIA- AND FLAGELLA-ASSOCIATED PROTEIN 53"/>
    <property type="match status" value="1"/>
</dbReference>
<keyword evidence="6" id="KW-1185">Reference proteome</keyword>
<gene>
    <name evidence="5" type="ORF">DSTB1V02_LOCUS424</name>
</gene>
<feature type="region of interest" description="Disordered" evidence="4">
    <location>
        <begin position="333"/>
        <end position="357"/>
    </location>
</feature>
<evidence type="ECO:0000313" key="6">
    <source>
        <dbReference type="Proteomes" id="UP000677054"/>
    </source>
</evidence>
<sequence>MGKWVCLYLPAQLDWNGLRLEELLLKEEGEALKSDIPSVATQKPTPFHLAKHRAECLKRIRQQEQRAIAKEKQEQLIRQNSQEWHEACQKEMQADAMKSWEMQLKEHKAAKEYTAKENEFWNSLRSEKALLQEKEEEAEKEECERKQRELASNLQQQMAFQEERKKYEDEVKAKEAEELRKLKAEIAEAEQKEKEKIKVKKLRFKDEKEKEIEERIRIREEEKKTMQQLENLELQAVQEKYQKDLLSKSMKEKKGMEVWQEYKLLANEERKKQKQLQEAEDKYFQDLELQHWEAKMKQLELEKNAKLQLSQEAMKQWEEDLAAKRRIREAWEQEKRKEKQETEELVKGEKQALEEEKQKQREIIKQYRLDLAAQIEQDKALHKHKPENPERQEMRWNPSQGLGLRPHPLRGRMDAFQSYGVSSALYHSS</sequence>
<dbReference type="AlphaFoldDB" id="A0A7R8ZXC6"/>
<evidence type="ECO:0000313" key="5">
    <source>
        <dbReference type="EMBL" id="CAD7240400.1"/>
    </source>
</evidence>
<dbReference type="EMBL" id="LR899546">
    <property type="protein sequence ID" value="CAD7240400.1"/>
    <property type="molecule type" value="Genomic_DNA"/>
</dbReference>
<evidence type="ECO:0000256" key="4">
    <source>
        <dbReference type="SAM" id="MobiDB-lite"/>
    </source>
</evidence>
<name>A0A7R8ZXC6_9CRUS</name>
<protein>
    <recommendedName>
        <fullName evidence="7">Trichohyalin-plectin-homology domain-containing protein</fullName>
    </recommendedName>
</protein>
<keyword evidence="3" id="KW-0966">Cell projection</keyword>
<comment type="subcellular location">
    <subcellularLocation>
        <location evidence="1">Cell projection</location>
        <location evidence="1">Cilium</location>
    </subcellularLocation>
</comment>
<accession>A0A7R8ZXC6</accession>
<feature type="compositionally biased region" description="Basic and acidic residues" evidence="4">
    <location>
        <begin position="378"/>
        <end position="394"/>
    </location>
</feature>
<evidence type="ECO:0008006" key="7">
    <source>
        <dbReference type="Google" id="ProtNLM"/>
    </source>
</evidence>
<reference evidence="5" key="1">
    <citation type="submission" date="2020-11" db="EMBL/GenBank/DDBJ databases">
        <authorList>
            <person name="Tran Van P."/>
        </authorList>
    </citation>
    <scope>NUCLEOTIDE SEQUENCE</scope>
</reference>
<keyword evidence="2" id="KW-0969">Cilium</keyword>
<evidence type="ECO:0000256" key="2">
    <source>
        <dbReference type="ARBA" id="ARBA00023069"/>
    </source>
</evidence>
<dbReference type="Proteomes" id="UP000677054">
    <property type="component" value="Unassembled WGS sequence"/>
</dbReference>
<organism evidence="5">
    <name type="scientific">Darwinula stevensoni</name>
    <dbReference type="NCBI Taxonomy" id="69355"/>
    <lineage>
        <taxon>Eukaryota</taxon>
        <taxon>Metazoa</taxon>
        <taxon>Ecdysozoa</taxon>
        <taxon>Arthropoda</taxon>
        <taxon>Crustacea</taxon>
        <taxon>Oligostraca</taxon>
        <taxon>Ostracoda</taxon>
        <taxon>Podocopa</taxon>
        <taxon>Podocopida</taxon>
        <taxon>Darwinulocopina</taxon>
        <taxon>Darwinuloidea</taxon>
        <taxon>Darwinulidae</taxon>
        <taxon>Darwinula</taxon>
    </lineage>
</organism>
<proteinExistence type="predicted"/>